<dbReference type="AlphaFoldDB" id="A0A915CLE3"/>
<protein>
    <submittedName>
        <fullName evidence="2">Uncharacterized protein</fullName>
    </submittedName>
</protein>
<dbReference type="WBParaSite" id="jg10365">
    <property type="protein sequence ID" value="jg10365"/>
    <property type="gene ID" value="jg10365"/>
</dbReference>
<evidence type="ECO:0000313" key="1">
    <source>
        <dbReference type="Proteomes" id="UP000887574"/>
    </source>
</evidence>
<name>A0A915CLE3_9BILA</name>
<reference evidence="2" key="1">
    <citation type="submission" date="2022-11" db="UniProtKB">
        <authorList>
            <consortium name="WormBaseParasite"/>
        </authorList>
    </citation>
    <scope>IDENTIFICATION</scope>
</reference>
<accession>A0A915CLE3</accession>
<dbReference type="Proteomes" id="UP000887574">
    <property type="component" value="Unplaced"/>
</dbReference>
<organism evidence="1 2">
    <name type="scientific">Ditylenchus dipsaci</name>
    <dbReference type="NCBI Taxonomy" id="166011"/>
    <lineage>
        <taxon>Eukaryota</taxon>
        <taxon>Metazoa</taxon>
        <taxon>Ecdysozoa</taxon>
        <taxon>Nematoda</taxon>
        <taxon>Chromadorea</taxon>
        <taxon>Rhabditida</taxon>
        <taxon>Tylenchina</taxon>
        <taxon>Tylenchomorpha</taxon>
        <taxon>Sphaerularioidea</taxon>
        <taxon>Anguinidae</taxon>
        <taxon>Anguininae</taxon>
        <taxon>Ditylenchus</taxon>
    </lineage>
</organism>
<proteinExistence type="predicted"/>
<keyword evidence="1" id="KW-1185">Reference proteome</keyword>
<sequence>MQCFRLPHELDSTQFRVDHIVASNCNSGFAIVGVNRTSEEENDAAFTSAIVIYSRLEFVNMLQETCLNKFSHTQPLYPHKGSLCNSKPITMQSVVLRFSTGTLILVDLYTGKWVQFLKDKDAVDVTLGEGDVLTVLSKDGSIHSCTIQQCISHSQEDEEELVAMSMTTYPNHIHLNKVLDYITTTDSIALQPLTLKRLSQLWQLTRAEISMGNVSSPSLSSHSFHIHAPPQWVDSQHIHQHRTFAQHKRVGFLSMGAKDSEVASSKSYMLLGEDGNTTQTDVLQSYVFALNILFLVSLLQPFFESST</sequence>
<evidence type="ECO:0000313" key="2">
    <source>
        <dbReference type="WBParaSite" id="jg10365"/>
    </source>
</evidence>